<protein>
    <submittedName>
        <fullName evidence="1">Uncharacterized protein</fullName>
    </submittedName>
</protein>
<evidence type="ECO:0000313" key="2">
    <source>
        <dbReference type="Proteomes" id="UP000198833"/>
    </source>
</evidence>
<dbReference type="AlphaFoldDB" id="A0A1H9FWZ6"/>
<gene>
    <name evidence="1" type="ORF">SAMN04488558_11055</name>
</gene>
<dbReference type="STRING" id="89093.SAMN04488558_11055"/>
<proteinExistence type="predicted"/>
<keyword evidence="2" id="KW-1185">Reference proteome</keyword>
<reference evidence="1 2" key="1">
    <citation type="submission" date="2016-10" db="EMBL/GenBank/DDBJ databases">
        <authorList>
            <person name="de Groot N.N."/>
        </authorList>
    </citation>
    <scope>NUCLEOTIDE SEQUENCE [LARGE SCALE GENOMIC DNA]</scope>
    <source>
        <strain evidence="1 2">DSM 15695</strain>
    </source>
</reference>
<dbReference type="EMBL" id="FOEN01000010">
    <property type="protein sequence ID" value="SEQ42394.1"/>
    <property type="molecule type" value="Genomic_DNA"/>
</dbReference>
<sequence length="33" mass="4100">MIPENIERFFSEERIHILPRKLKTKKLILDYID</sequence>
<dbReference type="Proteomes" id="UP000198833">
    <property type="component" value="Unassembled WGS sequence"/>
</dbReference>
<organism evidence="1 2">
    <name type="scientific">Ignavigranum ruoffiae</name>
    <dbReference type="NCBI Taxonomy" id="89093"/>
    <lineage>
        <taxon>Bacteria</taxon>
        <taxon>Bacillati</taxon>
        <taxon>Bacillota</taxon>
        <taxon>Bacilli</taxon>
        <taxon>Lactobacillales</taxon>
        <taxon>Aerococcaceae</taxon>
        <taxon>Ignavigranum</taxon>
    </lineage>
</organism>
<evidence type="ECO:0000313" key="1">
    <source>
        <dbReference type="EMBL" id="SEQ42394.1"/>
    </source>
</evidence>
<accession>A0A1H9FWZ6</accession>
<name>A0A1H9FWZ6_9LACT</name>